<dbReference type="GO" id="GO:0006297">
    <property type="term" value="P:nucleotide-excision repair, DNA gap filling"/>
    <property type="evidence" value="ECO:0007669"/>
    <property type="project" value="TreeGrafter"/>
</dbReference>
<dbReference type="InterPro" id="IPR044125">
    <property type="entry name" value="Adenylation_DNA_ligase_IV"/>
</dbReference>
<dbReference type="SUPFAM" id="SSF50249">
    <property type="entry name" value="Nucleic acid-binding proteins"/>
    <property type="match status" value="1"/>
</dbReference>
<dbReference type="Gene3D" id="3.40.50.10190">
    <property type="entry name" value="BRCT domain"/>
    <property type="match status" value="2"/>
</dbReference>
<dbReference type="AlphaFoldDB" id="A0A8H4VHL8"/>
<evidence type="ECO:0000256" key="9">
    <source>
        <dbReference type="ARBA" id="ARBA00022840"/>
    </source>
</evidence>
<evidence type="ECO:0000256" key="15">
    <source>
        <dbReference type="RuleBase" id="RU000617"/>
    </source>
</evidence>
<dbReference type="PROSITE" id="PS00697">
    <property type="entry name" value="DNA_LIGASE_A1"/>
    <property type="match status" value="1"/>
</dbReference>
<keyword evidence="8 15" id="KW-0227">DNA damage</keyword>
<feature type="domain" description="BRCT" evidence="19">
    <location>
        <begin position="692"/>
        <end position="786"/>
    </location>
</feature>
<dbReference type="PANTHER" id="PTHR45997">
    <property type="entry name" value="DNA LIGASE 4"/>
    <property type="match status" value="1"/>
</dbReference>
<comment type="caution">
    <text evidence="20">The sequence shown here is derived from an EMBL/GenBank/DDBJ whole genome shotgun (WGS) entry which is preliminary data.</text>
</comment>
<dbReference type="Pfam" id="PF04675">
    <property type="entry name" value="DNA_ligase_A_N"/>
    <property type="match status" value="1"/>
</dbReference>
<dbReference type="Gene3D" id="1.10.3260.10">
    <property type="entry name" value="DNA ligase, ATP-dependent, N-terminal domain"/>
    <property type="match status" value="1"/>
</dbReference>
<keyword evidence="9 15" id="KW-0067">ATP-binding</keyword>
<keyword evidence="21" id="KW-1185">Reference proteome</keyword>
<evidence type="ECO:0000259" key="19">
    <source>
        <dbReference type="PROSITE" id="PS50172"/>
    </source>
</evidence>
<evidence type="ECO:0000313" key="21">
    <source>
        <dbReference type="Proteomes" id="UP000521872"/>
    </source>
</evidence>
<dbReference type="SUPFAM" id="SSF117018">
    <property type="entry name" value="ATP-dependent DNA ligase DNA-binding domain"/>
    <property type="match status" value="1"/>
</dbReference>
<evidence type="ECO:0000256" key="12">
    <source>
        <dbReference type="ARBA" id="ARBA00023204"/>
    </source>
</evidence>
<keyword evidence="5" id="KW-0479">Metal-binding</keyword>
<feature type="domain" description="ATP-dependent DNA ligase family profile" evidence="18">
    <location>
        <begin position="377"/>
        <end position="511"/>
    </location>
</feature>
<evidence type="ECO:0000256" key="4">
    <source>
        <dbReference type="ARBA" id="ARBA00022598"/>
    </source>
</evidence>
<evidence type="ECO:0000259" key="18">
    <source>
        <dbReference type="PROSITE" id="PS50160"/>
    </source>
</evidence>
<dbReference type="InterPro" id="IPR000977">
    <property type="entry name" value="DNA_ligase_ATP-dep"/>
</dbReference>
<dbReference type="SUPFAM" id="SSF52113">
    <property type="entry name" value="BRCT domain"/>
    <property type="match status" value="2"/>
</dbReference>
<dbReference type="NCBIfam" id="TIGR00574">
    <property type="entry name" value="dnl1"/>
    <property type="match status" value="1"/>
</dbReference>
<keyword evidence="11 15" id="KW-0233">DNA recombination</keyword>
<sequence>MMQPTPAPSSAPNSPGPQTESLLETTEYRPPPQNADSAPFAVLVGLFEKLQNERRQERRRKLLDGWFTHWRQQKGYDLYAVLRLLLPQKDRERAVYGLKEKNLAKTYIKLIPLGMRDPDAIRLLNWKKPSERDKSSGDFPNVLYEVVSKRSSVIEGSLSIDDLNDILDDLAKHSGSQEMQSKILQRVYNRSTPAEQRWIVRIILKEHEDMVISVKETTIFSVFHPDAQDLYNTCSDLKKVAYELWDPSFRLNASDKTVQLFHAFAPMLCKRPTKKIEETVREMGGSEFFIEEKLDGERMQLHKRGNEYFYCSRKGKDYTYLYGKHIGTGSLTPYIDKAFDPRIENIILDGEMLVWDPVSERNLPFGTLKTAALDKSKKEHNPRPCFKVFDLVYLNGQSLIHRSTAFRKKNLKACLTEVKGRIELAVEFKGKTAKDIREKMDEVMAARGEGLVIKHPLSTYVLNGRNMDWIKVKPEYMDNMGETVDVLVVAGTYGSGRRSGGVSSLICAVLDDRRKFEDDEEPKYSSFVRIGTGLSFADYVWVRNKPWKPWDPKHPPEFLQTSKRGQEDKGDVYINPEDSFILKVKAAEITPSGKSNKRLLISSTHATLMVQLDQYHIGYTMRFPRALSIRDDLSIADCMPASAVLESLRSEKKRKLESDTGIAKKKRKVVAAKPTILPQYGGGGVKPKDVPMESDLLKGLKFVLFSDPKSRTGEEDKKELATMIYANGGTCAQIAKPGLLVVYGGKTTPYDLKLVINKGTIDVLKPAWITDSIARGTRLPMKKKYFFFASETSTNSEDYDLDTDEDDGPTEDHVSESGPSSKVMDTEETASVTEDEEDAEPKAEEAEVDDPAMAEWFQVDDMKTLPVNEQDEDSVTEADSDNDDVAEVDDEETGLDDWLQVNTEQVADPAGDVKMGEDENAMEYDEDHIFKHLCFYLDSRENALKNAMPVKTLKYEEEVKKNFTEVAKMITEHGGKIVDLDDPKMTHVVLDKRDDSRRVELIKRTSKPKRRHLVISEFIQACLDEETLLDEEEFMP</sequence>
<dbReference type="InterPro" id="IPR016059">
    <property type="entry name" value="DNA_ligase_ATP-dep_CS"/>
</dbReference>
<dbReference type="PANTHER" id="PTHR45997:SF1">
    <property type="entry name" value="DNA LIGASE 4"/>
    <property type="match status" value="1"/>
</dbReference>
<evidence type="ECO:0000256" key="3">
    <source>
        <dbReference type="ARBA" id="ARBA00007572"/>
    </source>
</evidence>
<dbReference type="InterPro" id="IPR012340">
    <property type="entry name" value="NA-bd_OB-fold"/>
</dbReference>
<evidence type="ECO:0000256" key="10">
    <source>
        <dbReference type="ARBA" id="ARBA00022842"/>
    </source>
</evidence>
<name>A0A8H4VHL8_9AGAR</name>
<dbReference type="InterPro" id="IPR012309">
    <property type="entry name" value="DNA_ligase_ATP-dep_C"/>
</dbReference>
<dbReference type="GO" id="GO:0046872">
    <property type="term" value="F:metal ion binding"/>
    <property type="evidence" value="ECO:0007669"/>
    <property type="project" value="UniProtKB-KW"/>
</dbReference>
<feature type="domain" description="BRCT" evidence="19">
    <location>
        <begin position="925"/>
        <end position="1036"/>
    </location>
</feature>
<evidence type="ECO:0000256" key="17">
    <source>
        <dbReference type="SAM" id="MobiDB-lite"/>
    </source>
</evidence>
<feature type="compositionally biased region" description="Acidic residues" evidence="17">
    <location>
        <begin position="797"/>
        <end position="809"/>
    </location>
</feature>
<reference evidence="20 21" key="1">
    <citation type="submission" date="2019-12" db="EMBL/GenBank/DDBJ databases">
        <authorList>
            <person name="Floudas D."/>
            <person name="Bentzer J."/>
            <person name="Ahren D."/>
            <person name="Johansson T."/>
            <person name="Persson P."/>
            <person name="Tunlid A."/>
        </authorList>
    </citation>
    <scope>NUCLEOTIDE SEQUENCE [LARGE SCALE GENOMIC DNA]</scope>
    <source>
        <strain evidence="20 21">CBS 102.39</strain>
    </source>
</reference>
<evidence type="ECO:0000256" key="13">
    <source>
        <dbReference type="ARBA" id="ARBA00023242"/>
    </source>
</evidence>
<keyword evidence="6" id="KW-0677">Repeat</keyword>
<keyword evidence="10" id="KW-0460">Magnesium</keyword>
<dbReference type="EMBL" id="JAACJL010000058">
    <property type="protein sequence ID" value="KAF4610586.1"/>
    <property type="molecule type" value="Genomic_DNA"/>
</dbReference>
<evidence type="ECO:0000256" key="5">
    <source>
        <dbReference type="ARBA" id="ARBA00022723"/>
    </source>
</evidence>
<dbReference type="GO" id="GO:0032807">
    <property type="term" value="C:DNA ligase IV complex"/>
    <property type="evidence" value="ECO:0007669"/>
    <property type="project" value="TreeGrafter"/>
</dbReference>
<dbReference type="Gene3D" id="2.40.50.140">
    <property type="entry name" value="Nucleic acid-binding proteins"/>
    <property type="match status" value="1"/>
</dbReference>
<dbReference type="GO" id="GO:0006310">
    <property type="term" value="P:DNA recombination"/>
    <property type="evidence" value="ECO:0007669"/>
    <property type="project" value="UniProtKB-KW"/>
</dbReference>
<comment type="similarity">
    <text evidence="3 16">Belongs to the ATP-dependent DNA ligase family.</text>
</comment>
<protein>
    <recommendedName>
        <fullName evidence="15">DNA ligase</fullName>
        <ecNumber evidence="15">6.5.1.1</ecNumber>
    </recommendedName>
</protein>
<evidence type="ECO:0000256" key="6">
    <source>
        <dbReference type="ARBA" id="ARBA00022737"/>
    </source>
</evidence>
<dbReference type="SMART" id="SM00292">
    <property type="entry name" value="BRCT"/>
    <property type="match status" value="2"/>
</dbReference>
<evidence type="ECO:0000256" key="16">
    <source>
        <dbReference type="RuleBase" id="RU004196"/>
    </source>
</evidence>
<dbReference type="InterPro" id="IPR012310">
    <property type="entry name" value="DNA_ligase_ATP-dep_cent"/>
</dbReference>
<organism evidence="20 21">
    <name type="scientific">Agrocybe pediades</name>
    <dbReference type="NCBI Taxonomy" id="84607"/>
    <lineage>
        <taxon>Eukaryota</taxon>
        <taxon>Fungi</taxon>
        <taxon>Dikarya</taxon>
        <taxon>Basidiomycota</taxon>
        <taxon>Agaricomycotina</taxon>
        <taxon>Agaricomycetes</taxon>
        <taxon>Agaricomycetidae</taxon>
        <taxon>Agaricales</taxon>
        <taxon>Agaricineae</taxon>
        <taxon>Strophariaceae</taxon>
        <taxon>Agrocybe</taxon>
    </lineage>
</organism>
<evidence type="ECO:0000256" key="2">
    <source>
        <dbReference type="ARBA" id="ARBA00004123"/>
    </source>
</evidence>
<dbReference type="Pfam" id="PF04679">
    <property type="entry name" value="DNA_ligase_A_C"/>
    <property type="match status" value="1"/>
</dbReference>
<dbReference type="Gene3D" id="3.30.470.30">
    <property type="entry name" value="DNA ligase/mRNA capping enzyme"/>
    <property type="match status" value="1"/>
</dbReference>
<dbReference type="InterPro" id="IPR036420">
    <property type="entry name" value="BRCT_dom_sf"/>
</dbReference>
<evidence type="ECO:0000256" key="14">
    <source>
        <dbReference type="ARBA" id="ARBA00034003"/>
    </source>
</evidence>
<dbReference type="CDD" id="cd07903">
    <property type="entry name" value="Adenylation_DNA_ligase_IV"/>
    <property type="match status" value="1"/>
</dbReference>
<keyword evidence="12 15" id="KW-0234">DNA repair</keyword>
<dbReference type="PROSITE" id="PS50160">
    <property type="entry name" value="DNA_LIGASE_A3"/>
    <property type="match status" value="1"/>
</dbReference>
<dbReference type="GO" id="GO:0071897">
    <property type="term" value="P:DNA biosynthetic process"/>
    <property type="evidence" value="ECO:0007669"/>
    <property type="project" value="InterPro"/>
</dbReference>
<dbReference type="GO" id="GO:0006303">
    <property type="term" value="P:double-strand break repair via nonhomologous end joining"/>
    <property type="evidence" value="ECO:0007669"/>
    <property type="project" value="TreeGrafter"/>
</dbReference>
<comment type="catalytic activity">
    <reaction evidence="14 15">
        <text>ATP + (deoxyribonucleotide)n-3'-hydroxyl + 5'-phospho-(deoxyribonucleotide)m = (deoxyribonucleotide)n+m + AMP + diphosphate.</text>
        <dbReference type="EC" id="6.5.1.1"/>
    </reaction>
</comment>
<evidence type="ECO:0000313" key="20">
    <source>
        <dbReference type="EMBL" id="KAF4610586.1"/>
    </source>
</evidence>
<dbReference type="SUPFAM" id="SSF56091">
    <property type="entry name" value="DNA ligase/mRNA capping enzyme, catalytic domain"/>
    <property type="match status" value="1"/>
</dbReference>
<dbReference type="EC" id="6.5.1.1" evidence="15"/>
<dbReference type="InterPro" id="IPR012308">
    <property type="entry name" value="DNA_ligase_ATP-dep_N"/>
</dbReference>
<keyword evidence="13" id="KW-0539">Nucleus</keyword>
<keyword evidence="7 15" id="KW-0547">Nucleotide-binding</keyword>
<feature type="region of interest" description="Disordered" evidence="17">
    <location>
        <begin position="1"/>
        <end position="35"/>
    </location>
</feature>
<gene>
    <name evidence="20" type="ORF">D9613_006853</name>
</gene>
<evidence type="ECO:0000256" key="8">
    <source>
        <dbReference type="ARBA" id="ARBA00022763"/>
    </source>
</evidence>
<feature type="compositionally biased region" description="Acidic residues" evidence="17">
    <location>
        <begin position="869"/>
        <end position="893"/>
    </location>
</feature>
<feature type="region of interest" description="Disordered" evidence="17">
    <location>
        <begin position="795"/>
        <end position="893"/>
    </location>
</feature>
<comment type="subcellular location">
    <subcellularLocation>
        <location evidence="2">Nucleus</location>
    </subcellularLocation>
</comment>
<dbReference type="GO" id="GO:0005524">
    <property type="term" value="F:ATP binding"/>
    <property type="evidence" value="ECO:0007669"/>
    <property type="project" value="UniProtKB-KW"/>
</dbReference>
<keyword evidence="4 15" id="KW-0436">Ligase</keyword>
<dbReference type="InterPro" id="IPR001357">
    <property type="entry name" value="BRCT_dom"/>
</dbReference>
<comment type="cofactor">
    <cofactor evidence="1">
        <name>Mg(2+)</name>
        <dbReference type="ChEBI" id="CHEBI:18420"/>
    </cofactor>
</comment>
<evidence type="ECO:0000256" key="11">
    <source>
        <dbReference type="ARBA" id="ARBA00023172"/>
    </source>
</evidence>
<dbReference type="GO" id="GO:0003677">
    <property type="term" value="F:DNA binding"/>
    <property type="evidence" value="ECO:0007669"/>
    <property type="project" value="InterPro"/>
</dbReference>
<accession>A0A8H4VHL8</accession>
<proteinExistence type="inferred from homology"/>
<evidence type="ECO:0000256" key="1">
    <source>
        <dbReference type="ARBA" id="ARBA00001946"/>
    </source>
</evidence>
<dbReference type="Proteomes" id="UP000521872">
    <property type="component" value="Unassembled WGS sequence"/>
</dbReference>
<evidence type="ECO:0000256" key="7">
    <source>
        <dbReference type="ARBA" id="ARBA00022741"/>
    </source>
</evidence>
<dbReference type="Pfam" id="PF01068">
    <property type="entry name" value="DNA_ligase_A_M"/>
    <property type="match status" value="1"/>
</dbReference>
<dbReference type="InterPro" id="IPR036599">
    <property type="entry name" value="DNA_ligase_N_sf"/>
</dbReference>
<dbReference type="CDD" id="cd07968">
    <property type="entry name" value="OBF_DNA_ligase_IV"/>
    <property type="match status" value="1"/>
</dbReference>
<dbReference type="PROSITE" id="PS50172">
    <property type="entry name" value="BRCT"/>
    <property type="match status" value="2"/>
</dbReference>
<dbReference type="GO" id="GO:0003910">
    <property type="term" value="F:DNA ligase (ATP) activity"/>
    <property type="evidence" value="ECO:0007669"/>
    <property type="project" value="UniProtKB-EC"/>
</dbReference>
<dbReference type="InterPro" id="IPR029710">
    <property type="entry name" value="LIG4"/>
</dbReference>